<dbReference type="GeneID" id="38116890"/>
<reference evidence="1 2" key="1">
    <citation type="journal article" date="2018" name="IMA Fungus">
        <title>IMA Genome-F 9: Draft genome sequence of Annulohypoxylon stygium, Aspergillus mulundensis, Berkeleyomyces basicola (syn. Thielaviopsis basicola), Ceratocystis smalleyi, two Cercospora beticola strains, Coleophoma cylindrospora, Fusarium fracticaudum, Phialophora cf. hyalina, and Morchella septimelata.</title>
        <authorList>
            <person name="Wingfield B.D."/>
            <person name="Bills G.F."/>
            <person name="Dong Y."/>
            <person name="Huang W."/>
            <person name="Nel W.J."/>
            <person name="Swalarsk-Parry B.S."/>
            <person name="Vaghefi N."/>
            <person name="Wilken P.M."/>
            <person name="An Z."/>
            <person name="de Beer Z.W."/>
            <person name="De Vos L."/>
            <person name="Chen L."/>
            <person name="Duong T.A."/>
            <person name="Gao Y."/>
            <person name="Hammerbacher A."/>
            <person name="Kikkert J.R."/>
            <person name="Li Y."/>
            <person name="Li H."/>
            <person name="Li K."/>
            <person name="Li Q."/>
            <person name="Liu X."/>
            <person name="Ma X."/>
            <person name="Naidoo K."/>
            <person name="Pethybridge S.J."/>
            <person name="Sun J."/>
            <person name="Steenkamp E.T."/>
            <person name="van der Nest M.A."/>
            <person name="van Wyk S."/>
            <person name="Wingfield M.J."/>
            <person name="Xiong C."/>
            <person name="Yue Q."/>
            <person name="Zhang X."/>
        </authorList>
    </citation>
    <scope>NUCLEOTIDE SEQUENCE [LARGE SCALE GENOMIC DNA]</scope>
    <source>
        <strain evidence="1 2">DSM 5745</strain>
    </source>
</reference>
<gene>
    <name evidence="1" type="ORF">DSM5745_06520</name>
</gene>
<dbReference type="RefSeq" id="XP_026602840.1">
    <property type="nucleotide sequence ID" value="XM_026748536.1"/>
</dbReference>
<name>A0A3D8RRF0_9EURO</name>
<keyword evidence="2" id="KW-1185">Reference proteome</keyword>
<dbReference type="EMBL" id="PVWQ01000007">
    <property type="protein sequence ID" value="RDW76528.1"/>
    <property type="molecule type" value="Genomic_DNA"/>
</dbReference>
<sequence>MSEIPRGVKPAADVAQILNRAQVPNLLFGWWVVGLYSQAQPFPVSSLSLSPSFPLPSFNADSFTQEIDFIVPDGQFESGIRALIDAGFQYCDDPKCPELVYDRFPRKGKIGDKYPITELLANLALNGWHEIADAHFHVETQYRKPKFTVLSLYKQSRLLWALPTLTLDPVPANDPTFVLTNDAARLPPRTPDFYSSSGPWLDVPAVKTLTYAALFEAFIRLKCRHLQERGMAEWRTDMWDERLCYTVGGTAKPERLRALRENLTPQFQAVFDAHTRTAENIASRATPRDAMNTLYDQLVAKGEL</sequence>
<accession>A0A3D8RRF0</accession>
<evidence type="ECO:0000313" key="1">
    <source>
        <dbReference type="EMBL" id="RDW76528.1"/>
    </source>
</evidence>
<dbReference type="Proteomes" id="UP000256690">
    <property type="component" value="Unassembled WGS sequence"/>
</dbReference>
<dbReference type="AlphaFoldDB" id="A0A3D8RRF0"/>
<proteinExistence type="predicted"/>
<protein>
    <submittedName>
        <fullName evidence="1">Uncharacterized protein</fullName>
    </submittedName>
</protein>
<organism evidence="1 2">
    <name type="scientific">Aspergillus mulundensis</name>
    <dbReference type="NCBI Taxonomy" id="1810919"/>
    <lineage>
        <taxon>Eukaryota</taxon>
        <taxon>Fungi</taxon>
        <taxon>Dikarya</taxon>
        <taxon>Ascomycota</taxon>
        <taxon>Pezizomycotina</taxon>
        <taxon>Eurotiomycetes</taxon>
        <taxon>Eurotiomycetidae</taxon>
        <taxon>Eurotiales</taxon>
        <taxon>Aspergillaceae</taxon>
        <taxon>Aspergillus</taxon>
        <taxon>Aspergillus subgen. Nidulantes</taxon>
    </lineage>
</organism>
<dbReference type="OrthoDB" id="4499271at2759"/>
<comment type="caution">
    <text evidence="1">The sequence shown here is derived from an EMBL/GenBank/DDBJ whole genome shotgun (WGS) entry which is preliminary data.</text>
</comment>
<evidence type="ECO:0000313" key="2">
    <source>
        <dbReference type="Proteomes" id="UP000256690"/>
    </source>
</evidence>